<gene>
    <name evidence="2" type="ORF">GNP93_02440</name>
</gene>
<dbReference type="InterPro" id="IPR038733">
    <property type="entry name" value="Predicted_DNA_bind_prot_RHH"/>
</dbReference>
<proteinExistence type="predicted"/>
<evidence type="ECO:0000313" key="3">
    <source>
        <dbReference type="Proteomes" id="UP000450917"/>
    </source>
</evidence>
<dbReference type="RefSeq" id="WP_155613899.1">
    <property type="nucleotide sequence ID" value="NZ_WNZX01000001.1"/>
</dbReference>
<feature type="domain" description="Predicted DNA-binding protein ribbon-helix-helix" evidence="1">
    <location>
        <begin position="10"/>
        <end position="52"/>
    </location>
</feature>
<dbReference type="EMBL" id="WNZX01000001">
    <property type="protein sequence ID" value="MUG69528.1"/>
    <property type="molecule type" value="Genomic_DNA"/>
</dbReference>
<comment type="caution">
    <text evidence="2">The sequence shown here is derived from an EMBL/GenBank/DDBJ whole genome shotgun (WGS) entry which is preliminary data.</text>
</comment>
<dbReference type="Proteomes" id="UP000450917">
    <property type="component" value="Unassembled WGS sequence"/>
</dbReference>
<evidence type="ECO:0000313" key="2">
    <source>
        <dbReference type="EMBL" id="MUG69528.1"/>
    </source>
</evidence>
<name>A0A7X2Z754_9BACL</name>
<sequence>MANKRGLKNRYQLSNSLDNKLYVGLELLHRKSRIDKSKYLDEAVEDLLKKYNLIVDPQDPEVQEIAMKFGITLGNSTK</sequence>
<reference evidence="2 3" key="1">
    <citation type="submission" date="2019-11" db="EMBL/GenBank/DDBJ databases">
        <title>Draft genome sequences of five Paenibacillus species of dairy origin.</title>
        <authorList>
            <person name="Olajide A.M."/>
            <person name="Chen S."/>
            <person name="Lapointe G."/>
        </authorList>
    </citation>
    <scope>NUCLEOTIDE SEQUENCE [LARGE SCALE GENOMIC DNA]</scope>
    <source>
        <strain evidence="2 3">2CS3</strain>
    </source>
</reference>
<accession>A0A7X2Z754</accession>
<dbReference type="AlphaFoldDB" id="A0A7X2Z754"/>
<keyword evidence="3" id="KW-1185">Reference proteome</keyword>
<protein>
    <submittedName>
        <fullName evidence="2">Ribbon-helix-helix domain-containing protein</fullName>
    </submittedName>
</protein>
<dbReference type="Pfam" id="PF12651">
    <property type="entry name" value="RHH_3"/>
    <property type="match status" value="1"/>
</dbReference>
<evidence type="ECO:0000259" key="1">
    <source>
        <dbReference type="Pfam" id="PF12651"/>
    </source>
</evidence>
<organism evidence="2 3">
    <name type="scientific">Paenibacillus validus</name>
    <dbReference type="NCBI Taxonomy" id="44253"/>
    <lineage>
        <taxon>Bacteria</taxon>
        <taxon>Bacillati</taxon>
        <taxon>Bacillota</taxon>
        <taxon>Bacilli</taxon>
        <taxon>Bacillales</taxon>
        <taxon>Paenibacillaceae</taxon>
        <taxon>Paenibacillus</taxon>
    </lineage>
</organism>